<evidence type="ECO:0008006" key="9">
    <source>
        <dbReference type="Google" id="ProtNLM"/>
    </source>
</evidence>
<evidence type="ECO:0000256" key="1">
    <source>
        <dbReference type="ARBA" id="ARBA00004141"/>
    </source>
</evidence>
<feature type="transmembrane region" description="Helical" evidence="6">
    <location>
        <begin position="25"/>
        <end position="43"/>
    </location>
</feature>
<dbReference type="AlphaFoldDB" id="A0ABD2PAD4"/>
<reference evidence="7 8" key="1">
    <citation type="journal article" date="2021" name="BMC Biol.">
        <title>Horizontally acquired antibacterial genes associated with adaptive radiation of ladybird beetles.</title>
        <authorList>
            <person name="Li H.S."/>
            <person name="Tang X.F."/>
            <person name="Huang Y.H."/>
            <person name="Xu Z.Y."/>
            <person name="Chen M.L."/>
            <person name="Du X.Y."/>
            <person name="Qiu B.Y."/>
            <person name="Chen P.T."/>
            <person name="Zhang W."/>
            <person name="Slipinski A."/>
            <person name="Escalona H.E."/>
            <person name="Waterhouse R.M."/>
            <person name="Zwick A."/>
            <person name="Pang H."/>
        </authorList>
    </citation>
    <scope>NUCLEOTIDE SEQUENCE [LARGE SCALE GENOMIC DNA]</scope>
    <source>
        <strain evidence="7">SYSU2018</strain>
    </source>
</reference>
<dbReference type="EMBL" id="JABFTP020000185">
    <property type="protein sequence ID" value="KAL3287631.1"/>
    <property type="molecule type" value="Genomic_DNA"/>
</dbReference>
<gene>
    <name evidence="7" type="ORF">HHI36_002100</name>
</gene>
<evidence type="ECO:0000256" key="2">
    <source>
        <dbReference type="ARBA" id="ARBA00005335"/>
    </source>
</evidence>
<keyword evidence="8" id="KW-1185">Reference proteome</keyword>
<feature type="transmembrane region" description="Helical" evidence="6">
    <location>
        <begin position="149"/>
        <end position="168"/>
    </location>
</feature>
<evidence type="ECO:0000256" key="4">
    <source>
        <dbReference type="ARBA" id="ARBA00022989"/>
    </source>
</evidence>
<accession>A0ABD2PAD4</accession>
<evidence type="ECO:0000256" key="6">
    <source>
        <dbReference type="SAM" id="Phobius"/>
    </source>
</evidence>
<organism evidence="7 8">
    <name type="scientific">Cryptolaemus montrouzieri</name>
    <dbReference type="NCBI Taxonomy" id="559131"/>
    <lineage>
        <taxon>Eukaryota</taxon>
        <taxon>Metazoa</taxon>
        <taxon>Ecdysozoa</taxon>
        <taxon>Arthropoda</taxon>
        <taxon>Hexapoda</taxon>
        <taxon>Insecta</taxon>
        <taxon>Pterygota</taxon>
        <taxon>Neoptera</taxon>
        <taxon>Endopterygota</taxon>
        <taxon>Coleoptera</taxon>
        <taxon>Polyphaga</taxon>
        <taxon>Cucujiformia</taxon>
        <taxon>Coccinelloidea</taxon>
        <taxon>Coccinellidae</taxon>
        <taxon>Scymninae</taxon>
        <taxon>Scymnini</taxon>
        <taxon>Cryptolaemus</taxon>
    </lineage>
</organism>
<feature type="transmembrane region" description="Helical" evidence="6">
    <location>
        <begin position="96"/>
        <end position="121"/>
    </location>
</feature>
<keyword evidence="5 6" id="KW-0472">Membrane</keyword>
<comment type="caution">
    <text evidence="7">The sequence shown here is derived from an EMBL/GenBank/DDBJ whole genome shotgun (WGS) entry which is preliminary data.</text>
</comment>
<dbReference type="InterPro" id="IPR007919">
    <property type="entry name" value="UPF0220"/>
</dbReference>
<evidence type="ECO:0000256" key="3">
    <source>
        <dbReference type="ARBA" id="ARBA00022692"/>
    </source>
</evidence>
<dbReference type="Pfam" id="PF05255">
    <property type="entry name" value="UPF0220"/>
    <property type="match status" value="1"/>
</dbReference>
<comment type="similarity">
    <text evidence="2">Belongs to the UPF0220 family.</text>
</comment>
<feature type="transmembrane region" description="Helical" evidence="6">
    <location>
        <begin position="55"/>
        <end position="75"/>
    </location>
</feature>
<dbReference type="Proteomes" id="UP001516400">
    <property type="component" value="Unassembled WGS sequence"/>
</dbReference>
<sequence length="178" mass="19241">MGLGDCLENLNIPPCVWFEGDRRNAYAAMVAGFLFSIGWWLIIDASCVHPGSIIFGYHLCGVVGTISLIMVNSVTNAQFRGDSYEGGCIGSRGAKFWLFLGFVMGFASVIASCWILFAVYVSSAQKVGPTPSGATSTTTIAPPHLESSWPGVALFLENAFIFIASLIYKFGRSEDMWS</sequence>
<protein>
    <recommendedName>
        <fullName evidence="9">Transmembrane protein 50B</fullName>
    </recommendedName>
</protein>
<dbReference type="GO" id="GO:0016020">
    <property type="term" value="C:membrane"/>
    <property type="evidence" value="ECO:0007669"/>
    <property type="project" value="UniProtKB-SubCell"/>
</dbReference>
<comment type="subcellular location">
    <subcellularLocation>
        <location evidence="1">Membrane</location>
        <topology evidence="1">Multi-pass membrane protein</topology>
    </subcellularLocation>
</comment>
<evidence type="ECO:0000313" key="7">
    <source>
        <dbReference type="EMBL" id="KAL3287631.1"/>
    </source>
</evidence>
<evidence type="ECO:0000256" key="5">
    <source>
        <dbReference type="ARBA" id="ARBA00023136"/>
    </source>
</evidence>
<keyword evidence="4 6" id="KW-1133">Transmembrane helix</keyword>
<keyword evidence="3 6" id="KW-0812">Transmembrane</keyword>
<name>A0ABD2PAD4_9CUCU</name>
<proteinExistence type="inferred from homology"/>
<evidence type="ECO:0000313" key="8">
    <source>
        <dbReference type="Proteomes" id="UP001516400"/>
    </source>
</evidence>
<dbReference type="PANTHER" id="PTHR13180">
    <property type="entry name" value="SMALL MEMBRANE PROTEIN-RELATED"/>
    <property type="match status" value="1"/>
</dbReference>